<dbReference type="GO" id="GO:0003677">
    <property type="term" value="F:DNA binding"/>
    <property type="evidence" value="ECO:0007669"/>
    <property type="project" value="UniProtKB-KW"/>
</dbReference>
<keyword evidence="3" id="KW-0238">DNA-binding</keyword>
<comment type="caution">
    <text evidence="6">The sequence shown here is derived from an EMBL/GenBank/DDBJ whole genome shotgun (WGS) entry which is preliminary data.</text>
</comment>
<gene>
    <name evidence="6" type="ORF">IV53_GL001126</name>
</gene>
<evidence type="ECO:0000259" key="5">
    <source>
        <dbReference type="PROSITE" id="PS51194"/>
    </source>
</evidence>
<evidence type="ECO:0000256" key="2">
    <source>
        <dbReference type="ARBA" id="ARBA00022840"/>
    </source>
</evidence>
<accession>A0A0R2KTY4</accession>
<dbReference type="PROSITE" id="PS51192">
    <property type="entry name" value="HELICASE_ATP_BIND_1"/>
    <property type="match status" value="1"/>
</dbReference>
<dbReference type="Gene3D" id="3.40.50.300">
    <property type="entry name" value="P-loop containing nucleotide triphosphate hydrolases"/>
    <property type="match status" value="2"/>
</dbReference>
<dbReference type="Pfam" id="PF04851">
    <property type="entry name" value="ResIII"/>
    <property type="match status" value="1"/>
</dbReference>
<sequence>MLGRLTSRDTLYTISEPNNFSALNGPILKWQGQLTRLQRKCAYELIASYQHKQNHLLWAVTGAGKTEILYPLIIEALKNGERICLAAPRLDVCTELYLRLHPLLADEVSLVLLHGESQQLYAYTQFVICTTHQLLNFKEAFDVLVIDEVDAFPYQQSLELQNGAQAAVKKQGMKVYLTATPNRRLEKQIKHGKLQASLLFSRYHGGKLPEPKIILVRQLAQQISHQQLSLKLKKYLKKWQKQQQPFLVFVPQIEKLLIIEEIIQKVIPKAQGATVHASDPKRSDKVQQLRQGKYQYLVTTTILERGVTFKGVQVVVLFAEHEQFQVPALIQIAGRVGRDAKQNTGDVIFVASTYTRKLKKAVKMIRRINDKAGDNHD</sequence>
<feature type="domain" description="Helicase ATP-binding" evidence="4">
    <location>
        <begin position="46"/>
        <end position="199"/>
    </location>
</feature>
<dbReference type="GO" id="GO:0043138">
    <property type="term" value="F:3'-5' DNA helicase activity"/>
    <property type="evidence" value="ECO:0007669"/>
    <property type="project" value="TreeGrafter"/>
</dbReference>
<evidence type="ECO:0000256" key="3">
    <source>
        <dbReference type="ARBA" id="ARBA00023125"/>
    </source>
</evidence>
<dbReference type="GO" id="GO:0006310">
    <property type="term" value="P:DNA recombination"/>
    <property type="evidence" value="ECO:0007669"/>
    <property type="project" value="TreeGrafter"/>
</dbReference>
<dbReference type="EMBL" id="JQBZ01000008">
    <property type="protein sequence ID" value="KRN89799.1"/>
    <property type="molecule type" value="Genomic_DNA"/>
</dbReference>
<keyword evidence="1" id="KW-0547">Nucleotide-binding</keyword>
<dbReference type="InterPro" id="IPR006935">
    <property type="entry name" value="Helicase/UvrB_N"/>
</dbReference>
<feature type="domain" description="Helicase C-terminal" evidence="5">
    <location>
        <begin position="231"/>
        <end position="377"/>
    </location>
</feature>
<dbReference type="GO" id="GO:0006270">
    <property type="term" value="P:DNA replication initiation"/>
    <property type="evidence" value="ECO:0007669"/>
    <property type="project" value="TreeGrafter"/>
</dbReference>
<evidence type="ECO:0000313" key="7">
    <source>
        <dbReference type="Proteomes" id="UP000051500"/>
    </source>
</evidence>
<dbReference type="PANTHER" id="PTHR30580">
    <property type="entry name" value="PRIMOSOMAL PROTEIN N"/>
    <property type="match status" value="1"/>
</dbReference>
<dbReference type="STRING" id="1122146.IV53_GL001126"/>
<dbReference type="InterPro" id="IPR014001">
    <property type="entry name" value="Helicase_ATP-bd"/>
</dbReference>
<keyword evidence="2" id="KW-0067">ATP-binding</keyword>
<dbReference type="GO" id="GO:0016787">
    <property type="term" value="F:hydrolase activity"/>
    <property type="evidence" value="ECO:0007669"/>
    <property type="project" value="InterPro"/>
</dbReference>
<evidence type="ECO:0000259" key="4">
    <source>
        <dbReference type="PROSITE" id="PS51192"/>
    </source>
</evidence>
<keyword evidence="7" id="KW-1185">Reference proteome</keyword>
<dbReference type="eggNOG" id="COG4098">
    <property type="taxonomic scope" value="Bacteria"/>
</dbReference>
<dbReference type="PROSITE" id="PS51194">
    <property type="entry name" value="HELICASE_CTER"/>
    <property type="match status" value="1"/>
</dbReference>
<dbReference type="PATRIC" id="fig|1122146.4.peg.1163"/>
<protein>
    <submittedName>
        <fullName evidence="6">Comf operon protein 1</fullName>
    </submittedName>
</protein>
<evidence type="ECO:0000256" key="1">
    <source>
        <dbReference type="ARBA" id="ARBA00022741"/>
    </source>
</evidence>
<dbReference type="GO" id="GO:0005524">
    <property type="term" value="F:ATP binding"/>
    <property type="evidence" value="ECO:0007669"/>
    <property type="project" value="UniProtKB-KW"/>
</dbReference>
<dbReference type="Pfam" id="PF00271">
    <property type="entry name" value="Helicase_C"/>
    <property type="match status" value="1"/>
</dbReference>
<dbReference type="PANTHER" id="PTHR30580:SF1">
    <property type="entry name" value="COMF OPERON PROTEIN 1"/>
    <property type="match status" value="1"/>
</dbReference>
<dbReference type="SMART" id="SM00490">
    <property type="entry name" value="HELICc"/>
    <property type="match status" value="1"/>
</dbReference>
<organism evidence="6 7">
    <name type="scientific">Ligilactobacillus ceti DSM 22408</name>
    <dbReference type="NCBI Taxonomy" id="1122146"/>
    <lineage>
        <taxon>Bacteria</taxon>
        <taxon>Bacillati</taxon>
        <taxon>Bacillota</taxon>
        <taxon>Bacilli</taxon>
        <taxon>Lactobacillales</taxon>
        <taxon>Lactobacillaceae</taxon>
        <taxon>Ligilactobacillus</taxon>
    </lineage>
</organism>
<dbReference type="InterPro" id="IPR027417">
    <property type="entry name" value="P-loop_NTPase"/>
</dbReference>
<dbReference type="Proteomes" id="UP000051500">
    <property type="component" value="Unassembled WGS sequence"/>
</dbReference>
<name>A0A0R2KTY4_9LACO</name>
<dbReference type="AlphaFoldDB" id="A0A0R2KTY4"/>
<dbReference type="SUPFAM" id="SSF52540">
    <property type="entry name" value="P-loop containing nucleoside triphosphate hydrolases"/>
    <property type="match status" value="1"/>
</dbReference>
<dbReference type="SMART" id="SM00487">
    <property type="entry name" value="DEXDc"/>
    <property type="match status" value="1"/>
</dbReference>
<dbReference type="GO" id="GO:0006302">
    <property type="term" value="P:double-strand break repair"/>
    <property type="evidence" value="ECO:0007669"/>
    <property type="project" value="TreeGrafter"/>
</dbReference>
<evidence type="ECO:0000313" key="6">
    <source>
        <dbReference type="EMBL" id="KRN89799.1"/>
    </source>
</evidence>
<dbReference type="InterPro" id="IPR001650">
    <property type="entry name" value="Helicase_C-like"/>
</dbReference>
<reference evidence="6 7" key="1">
    <citation type="journal article" date="2015" name="Genome Announc.">
        <title>Expanding the biotechnology potential of lactobacilli through comparative genomics of 213 strains and associated genera.</title>
        <authorList>
            <person name="Sun Z."/>
            <person name="Harris H.M."/>
            <person name="McCann A."/>
            <person name="Guo C."/>
            <person name="Argimon S."/>
            <person name="Zhang W."/>
            <person name="Yang X."/>
            <person name="Jeffery I.B."/>
            <person name="Cooney J.C."/>
            <person name="Kagawa T.F."/>
            <person name="Liu W."/>
            <person name="Song Y."/>
            <person name="Salvetti E."/>
            <person name="Wrobel A."/>
            <person name="Rasinkangas P."/>
            <person name="Parkhill J."/>
            <person name="Rea M.C."/>
            <person name="O'Sullivan O."/>
            <person name="Ritari J."/>
            <person name="Douillard F.P."/>
            <person name="Paul Ross R."/>
            <person name="Yang R."/>
            <person name="Briner A.E."/>
            <person name="Felis G.E."/>
            <person name="de Vos W.M."/>
            <person name="Barrangou R."/>
            <person name="Klaenhammer T.R."/>
            <person name="Caufield P.W."/>
            <person name="Cui Y."/>
            <person name="Zhang H."/>
            <person name="O'Toole P.W."/>
        </authorList>
    </citation>
    <scope>NUCLEOTIDE SEQUENCE [LARGE SCALE GENOMIC DNA]</scope>
    <source>
        <strain evidence="6 7">DSM 22408</strain>
    </source>
</reference>
<proteinExistence type="predicted"/>